<dbReference type="Proteomes" id="UP000503264">
    <property type="component" value="Chromosome"/>
</dbReference>
<dbReference type="Pfam" id="PF12684">
    <property type="entry name" value="DUF3799"/>
    <property type="match status" value="1"/>
</dbReference>
<dbReference type="InterPro" id="IPR011604">
    <property type="entry name" value="PDDEXK-like_dom_sf"/>
</dbReference>
<gene>
    <name evidence="2" type="ORF">CMUC_0277</name>
    <name evidence="3" type="ORF">CMUC_0894</name>
</gene>
<evidence type="ECO:0000313" key="3">
    <source>
        <dbReference type="EMBL" id="QCD44683.1"/>
    </source>
</evidence>
<organism evidence="2 4">
    <name type="scientific">Campylobacter mucosalis CCUG 21559</name>
    <dbReference type="NCBI Taxonomy" id="1032067"/>
    <lineage>
        <taxon>Bacteria</taxon>
        <taxon>Pseudomonadati</taxon>
        <taxon>Campylobacterota</taxon>
        <taxon>Epsilonproteobacteria</taxon>
        <taxon>Campylobacterales</taxon>
        <taxon>Campylobacteraceae</taxon>
        <taxon>Campylobacter</taxon>
    </lineage>
</organism>
<sequence length="266" mass="30382">MTNKEYHSRPEISKSDLDLLARSPLHFKMKNELKSEPSPSLLLGSLVHKLVLEPNDFDSEYAIEPTCDKRTKEGKAIYAKFLANLGDKVAIEQEQFKVANEIANEVLKMSKEAFLSDGLAEQVYFGEIEGVKVRAKPDFYNEALGVVVDLKTTSDASANGFSKSVANFNYHVQNAFYTEILRQNGKAVNHFLFIAVETKKPYFVGFYELDNEAIELGVKRYTELLELYKFCLERNEWWGYSKKDGDEIKAVQTLSLPTWKFYEAVN</sequence>
<keyword evidence="2" id="KW-0378">Hydrolase</keyword>
<keyword evidence="2" id="KW-0540">Nuclease</keyword>
<dbReference type="AlphaFoldDB" id="A0A6G5QEL2"/>
<evidence type="ECO:0000313" key="2">
    <source>
        <dbReference type="EMBL" id="QCD44091.1"/>
    </source>
</evidence>
<dbReference type="EMBL" id="CP012542">
    <property type="protein sequence ID" value="QCD44091.1"/>
    <property type="molecule type" value="Genomic_DNA"/>
</dbReference>
<dbReference type="Gene3D" id="3.90.320.10">
    <property type="match status" value="1"/>
</dbReference>
<reference evidence="2 4" key="1">
    <citation type="submission" date="2016-07" db="EMBL/GenBank/DDBJ databases">
        <title>Comparative genomics of the Campylobacter concisus group.</title>
        <authorList>
            <person name="Miller W.G."/>
            <person name="Yee E."/>
            <person name="Chapman M.H."/>
            <person name="Huynh S."/>
            <person name="Bono J.L."/>
            <person name="On S.L.W."/>
            <person name="StLeger J."/>
            <person name="Foster G."/>
            <person name="Parker C.T."/>
        </authorList>
    </citation>
    <scope>NUCLEOTIDE SEQUENCE [LARGE SCALE GENOMIC DNA]</scope>
    <source>
        <strain evidence="2 4">CCUG 21559</strain>
    </source>
</reference>
<proteinExistence type="predicted"/>
<dbReference type="InterPro" id="IPR024432">
    <property type="entry name" value="Put_RecE_PDDEXK-like_dom"/>
</dbReference>
<dbReference type="EMBL" id="CP012542">
    <property type="protein sequence ID" value="QCD44683.1"/>
    <property type="molecule type" value="Genomic_DNA"/>
</dbReference>
<protein>
    <submittedName>
        <fullName evidence="2">Putative exonuclease VIII</fullName>
    </submittedName>
</protein>
<accession>A0A6G5QEL2</accession>
<dbReference type="RefSeq" id="WP_169753625.1">
    <property type="nucleotide sequence ID" value="NZ_CP012542.1"/>
</dbReference>
<name>A0A6G5QEL2_9BACT</name>
<evidence type="ECO:0000313" key="4">
    <source>
        <dbReference type="Proteomes" id="UP000503264"/>
    </source>
</evidence>
<dbReference type="GO" id="GO:0004527">
    <property type="term" value="F:exonuclease activity"/>
    <property type="evidence" value="ECO:0007669"/>
    <property type="project" value="UniProtKB-KW"/>
</dbReference>
<keyword evidence="2" id="KW-0269">Exonuclease</keyword>
<evidence type="ECO:0000259" key="1">
    <source>
        <dbReference type="Pfam" id="PF12684"/>
    </source>
</evidence>
<feature type="domain" description="Putative exodeoxyribonuclease 8 PDDEXK-like" evidence="1">
    <location>
        <begin position="19"/>
        <end position="241"/>
    </location>
</feature>
<keyword evidence="4" id="KW-1185">Reference proteome</keyword>